<dbReference type="EMBL" id="BARV01000472">
    <property type="protein sequence ID" value="GAH98862.1"/>
    <property type="molecule type" value="Genomic_DNA"/>
</dbReference>
<evidence type="ECO:0000256" key="1">
    <source>
        <dbReference type="ARBA" id="ARBA00022679"/>
    </source>
</evidence>
<dbReference type="InterPro" id="IPR002922">
    <property type="entry name" value="Thi4_fam"/>
</dbReference>
<dbReference type="AlphaFoldDB" id="X1JXH9"/>
<dbReference type="HAMAP" id="MF_00304">
    <property type="entry name" value="Thi4"/>
    <property type="match status" value="1"/>
</dbReference>
<dbReference type="SUPFAM" id="SSF51905">
    <property type="entry name" value="FAD/NAD(P)-binding domain"/>
    <property type="match status" value="1"/>
</dbReference>
<dbReference type="Gene3D" id="3.50.50.60">
    <property type="entry name" value="FAD/NAD(P)-binding domain"/>
    <property type="match status" value="1"/>
</dbReference>
<dbReference type="PANTHER" id="PTHR43422">
    <property type="entry name" value="THIAMINE THIAZOLE SYNTHASE"/>
    <property type="match status" value="1"/>
</dbReference>
<dbReference type="GO" id="GO:0046872">
    <property type="term" value="F:metal ion binding"/>
    <property type="evidence" value="ECO:0007669"/>
    <property type="project" value="UniProtKB-KW"/>
</dbReference>
<dbReference type="PRINTS" id="PR00420">
    <property type="entry name" value="RNGMNOXGNASE"/>
</dbReference>
<evidence type="ECO:0000256" key="3">
    <source>
        <dbReference type="ARBA" id="ARBA00022977"/>
    </source>
</evidence>
<dbReference type="GO" id="GO:0009228">
    <property type="term" value="P:thiamine biosynthetic process"/>
    <property type="evidence" value="ECO:0007669"/>
    <property type="project" value="UniProtKB-KW"/>
</dbReference>
<protein>
    <submittedName>
        <fullName evidence="6">Uncharacterized protein</fullName>
    </submittedName>
</protein>
<evidence type="ECO:0000313" key="6">
    <source>
        <dbReference type="EMBL" id="GAH98862.1"/>
    </source>
</evidence>
<comment type="caution">
    <text evidence="6">The sequence shown here is derived from an EMBL/GenBank/DDBJ whole genome shotgun (WGS) entry which is preliminary data.</text>
</comment>
<dbReference type="Pfam" id="PF01946">
    <property type="entry name" value="Thi4"/>
    <property type="match status" value="1"/>
</dbReference>
<evidence type="ECO:0000256" key="2">
    <source>
        <dbReference type="ARBA" id="ARBA00022723"/>
    </source>
</evidence>
<evidence type="ECO:0000256" key="4">
    <source>
        <dbReference type="ARBA" id="ARBA00023004"/>
    </source>
</evidence>
<keyword evidence="3" id="KW-0784">Thiamine biosynthesis</keyword>
<dbReference type="InterPro" id="IPR022828">
    <property type="entry name" value="Thi4_prok"/>
</dbReference>
<gene>
    <name evidence="6" type="ORF">S06H3_01789</name>
</gene>
<evidence type="ECO:0000256" key="5">
    <source>
        <dbReference type="ARBA" id="ARBA00023027"/>
    </source>
</evidence>
<dbReference type="PANTHER" id="PTHR43422:SF3">
    <property type="entry name" value="THIAMINE THIAZOLE SYNTHASE"/>
    <property type="match status" value="1"/>
</dbReference>
<proteinExistence type="inferred from homology"/>
<keyword evidence="2" id="KW-0479">Metal-binding</keyword>
<reference evidence="6" key="1">
    <citation type="journal article" date="2014" name="Front. Microbiol.">
        <title>High frequency of phylogenetically diverse reductive dehalogenase-homologous genes in deep subseafloor sedimentary metagenomes.</title>
        <authorList>
            <person name="Kawai M."/>
            <person name="Futagami T."/>
            <person name="Toyoda A."/>
            <person name="Takaki Y."/>
            <person name="Nishi S."/>
            <person name="Hori S."/>
            <person name="Arai W."/>
            <person name="Tsubouchi T."/>
            <person name="Morono Y."/>
            <person name="Uchiyama I."/>
            <person name="Ito T."/>
            <person name="Fujiyama A."/>
            <person name="Inagaki F."/>
            <person name="Takami H."/>
        </authorList>
    </citation>
    <scope>NUCLEOTIDE SEQUENCE</scope>
    <source>
        <strain evidence="6">Expedition CK06-06</strain>
    </source>
</reference>
<accession>X1JXH9</accession>
<dbReference type="InterPro" id="IPR036188">
    <property type="entry name" value="FAD/NAD-bd_sf"/>
</dbReference>
<dbReference type="NCBIfam" id="TIGR00292">
    <property type="entry name" value="sulfide-dependent adenosine diphosphate thiazole synthase"/>
    <property type="match status" value="1"/>
</dbReference>
<name>X1JXH9_9ZZZZ</name>
<organism evidence="6">
    <name type="scientific">marine sediment metagenome</name>
    <dbReference type="NCBI Taxonomy" id="412755"/>
    <lineage>
        <taxon>unclassified sequences</taxon>
        <taxon>metagenomes</taxon>
        <taxon>ecological metagenomes</taxon>
    </lineage>
</organism>
<keyword evidence="5" id="KW-0520">NAD</keyword>
<dbReference type="GO" id="GO:0016740">
    <property type="term" value="F:transferase activity"/>
    <property type="evidence" value="ECO:0007669"/>
    <property type="project" value="UniProtKB-KW"/>
</dbReference>
<sequence length="267" mass="28691">MGNMELDDITISKAITESFMKDFLEAMEVDVAVAGAGPAGMTAAYYLAKEGVKTAVFERQLRIGGGMPGGGMMFNRIVAQEEGKRLLDEFNVQTREYEKGYYIADSLETISTICSKAIKAGAKVFNLVSVEDVMIREEDRITGLVLNWSAVSLAGLHVDPLAIRAKIVIDATGHSSEICRIVVNKIGAKLRTKTGGVVGEKPMWAERGEKEIIENTKEVYPGLIVTGMAANAVFGSPRMGAIFGGMLLSGKRAAEVAIEIVQRSAVP</sequence>
<keyword evidence="4" id="KW-0408">Iron</keyword>
<keyword evidence="1" id="KW-0808">Transferase</keyword>